<organism evidence="2 3">
    <name type="scientific">Euplotes crassus</name>
    <dbReference type="NCBI Taxonomy" id="5936"/>
    <lineage>
        <taxon>Eukaryota</taxon>
        <taxon>Sar</taxon>
        <taxon>Alveolata</taxon>
        <taxon>Ciliophora</taxon>
        <taxon>Intramacronucleata</taxon>
        <taxon>Spirotrichea</taxon>
        <taxon>Hypotrichia</taxon>
        <taxon>Euplotida</taxon>
        <taxon>Euplotidae</taxon>
        <taxon>Moneuplotes</taxon>
    </lineage>
</organism>
<proteinExistence type="predicted"/>
<reference evidence="2" key="1">
    <citation type="submission" date="2023-07" db="EMBL/GenBank/DDBJ databases">
        <authorList>
            <consortium name="AG Swart"/>
            <person name="Singh M."/>
            <person name="Singh A."/>
            <person name="Seah K."/>
            <person name="Emmerich C."/>
        </authorList>
    </citation>
    <scope>NUCLEOTIDE SEQUENCE</scope>
    <source>
        <strain evidence="2">DP1</strain>
    </source>
</reference>
<gene>
    <name evidence="2" type="ORF">ECRASSUSDP1_LOCUS7344</name>
</gene>
<feature type="region of interest" description="Disordered" evidence="1">
    <location>
        <begin position="145"/>
        <end position="180"/>
    </location>
</feature>
<dbReference type="Proteomes" id="UP001295684">
    <property type="component" value="Unassembled WGS sequence"/>
</dbReference>
<evidence type="ECO:0000313" key="2">
    <source>
        <dbReference type="EMBL" id="CAI2366073.1"/>
    </source>
</evidence>
<feature type="compositionally biased region" description="Polar residues" evidence="1">
    <location>
        <begin position="246"/>
        <end position="257"/>
    </location>
</feature>
<accession>A0AAD1XBS8</accession>
<protein>
    <submittedName>
        <fullName evidence="2">Uncharacterized protein</fullName>
    </submittedName>
</protein>
<feature type="compositionally biased region" description="Basic and acidic residues" evidence="1">
    <location>
        <begin position="208"/>
        <end position="217"/>
    </location>
</feature>
<keyword evidence="3" id="KW-1185">Reference proteome</keyword>
<feature type="region of interest" description="Disordered" evidence="1">
    <location>
        <begin position="199"/>
        <end position="260"/>
    </location>
</feature>
<evidence type="ECO:0000313" key="3">
    <source>
        <dbReference type="Proteomes" id="UP001295684"/>
    </source>
</evidence>
<sequence length="396" mass="45607">MLQHWCTNASCNTDGKVLSSLTYFYSASHIIELFTFSRDLDRAMISQNYKEERKMVQPRTPYIYNLTQDARQRLGQACRIDSNKIKFANRSHCQKYFDQIKKEYNTDNPMEYIMNNMCDTSPYYQFDLPQLTDPMQNPELQRMMVQGQRAPSKKRVGSKSQYIKQSKDMAESDSSGYFEYDDINNMKKRDLKALMKIMQDSSSPSLSNEKRLQRESNSDSSGKLFKIEKVSRSREESFSNSNSDSKNTAQQKNINTTENKEQGIAKDTSLQIKNGCNVILLNNCKVILQANKVESCVPSDVQKFGQNFNVVTPNYPCQIFIEPLILSKKELRDQTSKEGAYKGSIDESKKLLATSGSYSMNTQRNRAYSQASILQNKDFMTEMEIFNNIFCACVKQ</sequence>
<dbReference type="AlphaFoldDB" id="A0AAD1XBS8"/>
<evidence type="ECO:0000256" key="1">
    <source>
        <dbReference type="SAM" id="MobiDB-lite"/>
    </source>
</evidence>
<dbReference type="EMBL" id="CAMPGE010007148">
    <property type="protein sequence ID" value="CAI2366073.1"/>
    <property type="molecule type" value="Genomic_DNA"/>
</dbReference>
<feature type="compositionally biased region" description="Basic and acidic residues" evidence="1">
    <location>
        <begin position="225"/>
        <end position="237"/>
    </location>
</feature>
<comment type="caution">
    <text evidence="2">The sequence shown here is derived from an EMBL/GenBank/DDBJ whole genome shotgun (WGS) entry which is preliminary data.</text>
</comment>
<name>A0AAD1XBS8_EUPCR</name>